<name>A0A7W6EI13_9HYPH</name>
<evidence type="ECO:0000313" key="1">
    <source>
        <dbReference type="EMBL" id="MBB3810573.1"/>
    </source>
</evidence>
<dbReference type="EMBL" id="JACICC010000007">
    <property type="protein sequence ID" value="MBB3810573.1"/>
    <property type="molecule type" value="Genomic_DNA"/>
</dbReference>
<keyword evidence="2" id="KW-1185">Reference proteome</keyword>
<gene>
    <name evidence="1" type="ORF">FHS81_002675</name>
</gene>
<reference evidence="1 2" key="1">
    <citation type="submission" date="2020-08" db="EMBL/GenBank/DDBJ databases">
        <title>Genomic Encyclopedia of Type Strains, Phase IV (KMG-IV): sequencing the most valuable type-strain genomes for metagenomic binning, comparative biology and taxonomic classification.</title>
        <authorList>
            <person name="Goeker M."/>
        </authorList>
    </citation>
    <scope>NUCLEOTIDE SEQUENCE [LARGE SCALE GENOMIC DNA]</scope>
    <source>
        <strain evidence="1 2">DSM 28760</strain>
    </source>
</reference>
<dbReference type="Proteomes" id="UP000537592">
    <property type="component" value="Unassembled WGS sequence"/>
</dbReference>
<sequence>MLDCIRQHVRDGKAAGLKPQAVNRFLRALSHEHQLLVLTDMVGIWGALGAEPAMLALLRKVAAA</sequence>
<proteinExistence type="predicted"/>
<dbReference type="AlphaFoldDB" id="A0A7W6EI13"/>
<evidence type="ECO:0000313" key="2">
    <source>
        <dbReference type="Proteomes" id="UP000537592"/>
    </source>
</evidence>
<accession>A0A7W6EI13</accession>
<dbReference type="RefSeq" id="WP_210281687.1">
    <property type="nucleotide sequence ID" value="NZ_JACICC010000007.1"/>
</dbReference>
<protein>
    <submittedName>
        <fullName evidence="1">Uncharacterized protein</fullName>
    </submittedName>
</protein>
<comment type="caution">
    <text evidence="1">The sequence shown here is derived from an EMBL/GenBank/DDBJ whole genome shotgun (WGS) entry which is preliminary data.</text>
</comment>
<organism evidence="1 2">
    <name type="scientific">Pseudochelatococcus contaminans</name>
    <dbReference type="NCBI Taxonomy" id="1538103"/>
    <lineage>
        <taxon>Bacteria</taxon>
        <taxon>Pseudomonadati</taxon>
        <taxon>Pseudomonadota</taxon>
        <taxon>Alphaproteobacteria</taxon>
        <taxon>Hyphomicrobiales</taxon>
        <taxon>Chelatococcaceae</taxon>
        <taxon>Pseudochelatococcus</taxon>
    </lineage>
</organism>